<name>A0A327QXV1_9BACT</name>
<dbReference type="Pfam" id="PF04074">
    <property type="entry name" value="DUF386"/>
    <property type="match status" value="1"/>
</dbReference>
<dbReference type="Gene3D" id="2.60.120.370">
    <property type="entry name" value="YhcH/YjgK/YiaL"/>
    <property type="match status" value="1"/>
</dbReference>
<dbReference type="PANTHER" id="PTHR34986">
    <property type="entry name" value="EVOLVED BETA-GALACTOSIDASE SUBUNIT BETA"/>
    <property type="match status" value="1"/>
</dbReference>
<dbReference type="PANTHER" id="PTHR34986:SF1">
    <property type="entry name" value="PROTEIN YIAL"/>
    <property type="match status" value="1"/>
</dbReference>
<proteinExistence type="predicted"/>
<dbReference type="GO" id="GO:0005829">
    <property type="term" value="C:cytosol"/>
    <property type="evidence" value="ECO:0007669"/>
    <property type="project" value="TreeGrafter"/>
</dbReference>
<comment type="caution">
    <text evidence="1">The sequence shown here is derived from an EMBL/GenBank/DDBJ whole genome shotgun (WGS) entry which is preliminary data.</text>
</comment>
<dbReference type="AlphaFoldDB" id="A0A327QXV1"/>
<dbReference type="InterPro" id="IPR037012">
    <property type="entry name" value="NanQ/TabA/YiaL_sf"/>
</dbReference>
<sequence length="152" mass="17384">MIIDTFQNAQLYHGLGEKFVKAFNYLANTNFLALEKGKYEVEGDKIFAIVNEYDTVDAAGEQMEAHKKYIDIQYIVKGKELIGHDFLREQIPSKPYSETEDYMLFAEKPSFFSMLDTGMFAIFFPTDLHMPNISIADAIGVKKVVMKIAVDY</sequence>
<keyword evidence="2" id="KW-1185">Reference proteome</keyword>
<accession>A0A327QXV1</accession>
<reference evidence="1 2" key="1">
    <citation type="submission" date="2018-06" db="EMBL/GenBank/DDBJ databases">
        <title>Genomic Encyclopedia of Archaeal and Bacterial Type Strains, Phase II (KMG-II): from individual species to whole genera.</title>
        <authorList>
            <person name="Goeker M."/>
        </authorList>
    </citation>
    <scope>NUCLEOTIDE SEQUENCE [LARGE SCALE GENOMIC DNA]</scope>
    <source>
        <strain evidence="1 2">DSM 23857</strain>
    </source>
</reference>
<dbReference type="NCBIfam" id="TIGR00022">
    <property type="entry name" value="YhcH/YjgK/YiaL family protein"/>
    <property type="match status" value="1"/>
</dbReference>
<dbReference type="Proteomes" id="UP000249547">
    <property type="component" value="Unassembled WGS sequence"/>
</dbReference>
<dbReference type="EMBL" id="QLLL01000002">
    <property type="protein sequence ID" value="RAJ08598.1"/>
    <property type="molecule type" value="Genomic_DNA"/>
</dbReference>
<dbReference type="RefSeq" id="WP_111596732.1">
    <property type="nucleotide sequence ID" value="NZ_QLLL01000002.1"/>
</dbReference>
<evidence type="ECO:0000313" key="1">
    <source>
        <dbReference type="EMBL" id="RAJ08598.1"/>
    </source>
</evidence>
<organism evidence="1 2">
    <name type="scientific">Chitinophaga skermanii</name>
    <dbReference type="NCBI Taxonomy" id="331697"/>
    <lineage>
        <taxon>Bacteria</taxon>
        <taxon>Pseudomonadati</taxon>
        <taxon>Bacteroidota</taxon>
        <taxon>Chitinophagia</taxon>
        <taxon>Chitinophagales</taxon>
        <taxon>Chitinophagaceae</taxon>
        <taxon>Chitinophaga</taxon>
    </lineage>
</organism>
<gene>
    <name evidence="1" type="ORF">LX64_01251</name>
</gene>
<evidence type="ECO:0000313" key="2">
    <source>
        <dbReference type="Proteomes" id="UP000249547"/>
    </source>
</evidence>
<dbReference type="SUPFAM" id="SSF51197">
    <property type="entry name" value="Clavaminate synthase-like"/>
    <property type="match status" value="1"/>
</dbReference>
<protein>
    <submittedName>
        <fullName evidence="1">YhcH/YjgK/YiaL family protein</fullName>
    </submittedName>
</protein>
<dbReference type="InterPro" id="IPR004375">
    <property type="entry name" value="NanQ/TabA/YiaL"/>
</dbReference>
<dbReference type="OrthoDB" id="9792756at2"/>